<name>A0A4R3YYX7_9FIRM</name>
<sequence>MFNKRGSTLIESLFAFEIFITVLVLFVSLMTSVFSQEKRILENYQYILQKEGELTYEHDFTEIINQVLH</sequence>
<organism evidence="2 3">
    <name type="scientific">Longibaculum muris</name>
    <dbReference type="NCBI Taxonomy" id="1796628"/>
    <lineage>
        <taxon>Bacteria</taxon>
        <taxon>Bacillati</taxon>
        <taxon>Bacillota</taxon>
        <taxon>Erysipelotrichia</taxon>
        <taxon>Erysipelotrichales</taxon>
        <taxon>Coprobacillaceae</taxon>
        <taxon>Longibaculum</taxon>
    </lineage>
</organism>
<evidence type="ECO:0000313" key="2">
    <source>
        <dbReference type="EMBL" id="TCV98487.1"/>
    </source>
</evidence>
<evidence type="ECO:0000313" key="3">
    <source>
        <dbReference type="Proteomes" id="UP000295515"/>
    </source>
</evidence>
<feature type="transmembrane region" description="Helical" evidence="1">
    <location>
        <begin position="12"/>
        <end position="34"/>
    </location>
</feature>
<evidence type="ECO:0000256" key="1">
    <source>
        <dbReference type="SAM" id="Phobius"/>
    </source>
</evidence>
<dbReference type="AlphaFoldDB" id="A0A4R3YYX7"/>
<reference evidence="2 3" key="1">
    <citation type="submission" date="2019-03" db="EMBL/GenBank/DDBJ databases">
        <title>Genomic Encyclopedia of Type Strains, Phase IV (KMG-IV): sequencing the most valuable type-strain genomes for metagenomic binning, comparative biology and taxonomic classification.</title>
        <authorList>
            <person name="Goeker M."/>
        </authorList>
    </citation>
    <scope>NUCLEOTIDE SEQUENCE [LARGE SCALE GENOMIC DNA]</scope>
    <source>
        <strain evidence="2 3">DSM 29487</strain>
    </source>
</reference>
<accession>A0A4R3YYX7</accession>
<proteinExistence type="predicted"/>
<gene>
    <name evidence="2" type="ORF">EDD60_11381</name>
</gene>
<dbReference type="RefSeq" id="WP_066443271.1">
    <property type="nucleotide sequence ID" value="NZ_CAUWFI010000001.1"/>
</dbReference>
<protein>
    <submittedName>
        <fullName evidence="2">Uncharacterized protein</fullName>
    </submittedName>
</protein>
<keyword evidence="1" id="KW-0812">Transmembrane</keyword>
<keyword evidence="1" id="KW-1133">Transmembrane helix</keyword>
<keyword evidence="1" id="KW-0472">Membrane</keyword>
<comment type="caution">
    <text evidence="2">The sequence shown here is derived from an EMBL/GenBank/DDBJ whole genome shotgun (WGS) entry which is preliminary data.</text>
</comment>
<dbReference type="EMBL" id="SMCQ01000013">
    <property type="protein sequence ID" value="TCV98487.1"/>
    <property type="molecule type" value="Genomic_DNA"/>
</dbReference>
<keyword evidence="3" id="KW-1185">Reference proteome</keyword>
<dbReference type="GeneID" id="98915723"/>
<dbReference type="Proteomes" id="UP000295515">
    <property type="component" value="Unassembled WGS sequence"/>
</dbReference>